<dbReference type="AlphaFoldDB" id="A0AAE1SWF2"/>
<dbReference type="EMBL" id="JAVYJV010000002">
    <property type="protein sequence ID" value="KAK4376953.1"/>
    <property type="molecule type" value="Genomic_DNA"/>
</dbReference>
<gene>
    <name evidence="2" type="ORF">RND71_003249</name>
</gene>
<proteinExistence type="predicted"/>
<evidence type="ECO:0000313" key="2">
    <source>
        <dbReference type="EMBL" id="KAK4376953.1"/>
    </source>
</evidence>
<dbReference type="PANTHER" id="PTHR33232:SF11">
    <property type="entry name" value="PROTEIN SIEVE ELEMENT OCCLUSION C"/>
    <property type="match status" value="1"/>
</dbReference>
<dbReference type="Pfam" id="PF14577">
    <property type="entry name" value="SEO_C"/>
    <property type="match status" value="1"/>
</dbReference>
<dbReference type="GO" id="GO:0010088">
    <property type="term" value="P:phloem development"/>
    <property type="evidence" value="ECO:0007669"/>
    <property type="project" value="InterPro"/>
</dbReference>
<feature type="domain" description="Sieve element occlusion C-terminal" evidence="1">
    <location>
        <begin position="32"/>
        <end position="262"/>
    </location>
</feature>
<evidence type="ECO:0000313" key="3">
    <source>
        <dbReference type="Proteomes" id="UP001291623"/>
    </source>
</evidence>
<name>A0AAE1SWF2_9SOLA</name>
<comment type="caution">
    <text evidence="2">The sequence shown here is derived from an EMBL/GenBank/DDBJ whole genome shotgun (WGS) entry which is preliminary data.</text>
</comment>
<organism evidence="2 3">
    <name type="scientific">Anisodus tanguticus</name>
    <dbReference type="NCBI Taxonomy" id="243964"/>
    <lineage>
        <taxon>Eukaryota</taxon>
        <taxon>Viridiplantae</taxon>
        <taxon>Streptophyta</taxon>
        <taxon>Embryophyta</taxon>
        <taxon>Tracheophyta</taxon>
        <taxon>Spermatophyta</taxon>
        <taxon>Magnoliopsida</taxon>
        <taxon>eudicotyledons</taxon>
        <taxon>Gunneridae</taxon>
        <taxon>Pentapetalae</taxon>
        <taxon>asterids</taxon>
        <taxon>lamiids</taxon>
        <taxon>Solanales</taxon>
        <taxon>Solanaceae</taxon>
        <taxon>Solanoideae</taxon>
        <taxon>Hyoscyameae</taxon>
        <taxon>Anisodus</taxon>
    </lineage>
</organism>
<reference evidence="2" key="1">
    <citation type="submission" date="2023-12" db="EMBL/GenBank/DDBJ databases">
        <title>Genome assembly of Anisodus tanguticus.</title>
        <authorList>
            <person name="Wang Y.-J."/>
        </authorList>
    </citation>
    <scope>NUCLEOTIDE SEQUENCE</scope>
    <source>
        <strain evidence="2">KB-2021</strain>
        <tissue evidence="2">Leaf</tissue>
    </source>
</reference>
<dbReference type="PANTHER" id="PTHR33232">
    <property type="entry name" value="PROTEIN SIEVE ELEMENT OCCLUSION B-LIKE"/>
    <property type="match status" value="1"/>
</dbReference>
<protein>
    <recommendedName>
        <fullName evidence="1">Sieve element occlusion C-terminal domain-containing protein</fullName>
    </recommendedName>
</protein>
<accession>A0AAE1SWF2</accession>
<keyword evidence="3" id="KW-1185">Reference proteome</keyword>
<dbReference type="Proteomes" id="UP001291623">
    <property type="component" value="Unassembled WGS sequence"/>
</dbReference>
<dbReference type="InterPro" id="IPR039299">
    <property type="entry name" value="SEOA"/>
</dbReference>
<dbReference type="InterPro" id="IPR027944">
    <property type="entry name" value="SEO_C"/>
</dbReference>
<sequence>MVVLSTEGVVTNSNAIDMVWLWGAKAFPFSASREKELWKQENRILQLLIDGIDPLFTKLVEEGKHFCIYGSDNISWIKEFNDKLKKIKSAGIQLEAIYVGYRNQSKDVGNILDISIEENSSISLSTTKMKLFWLRLESINNSIGRLEQTAQCNSSLQQVLRLLDACETSNDWMIIGKGSSSDVIILKRRKVQECLNLLPELDENVGKLGLFGAIRCAMGSPLPVKSCYDDEIIPSEEGLTEETVFCSRCKRPVEKFVVYQCNVTESAEQ</sequence>
<evidence type="ECO:0000259" key="1">
    <source>
        <dbReference type="Pfam" id="PF14577"/>
    </source>
</evidence>